<evidence type="ECO:0000256" key="1">
    <source>
        <dbReference type="PIRSR" id="PIRSR613078-2"/>
    </source>
</evidence>
<protein>
    <submittedName>
        <fullName evidence="2">Phosphohistidine phosphatase</fullName>
    </submittedName>
</protein>
<dbReference type="Proteomes" id="UP000231644">
    <property type="component" value="Unassembled WGS sequence"/>
</dbReference>
<keyword evidence="3" id="KW-1185">Reference proteome</keyword>
<organism evidence="2 3">
    <name type="scientific">Pseudooceanicola nitratireducens</name>
    <dbReference type="NCBI Taxonomy" id="517719"/>
    <lineage>
        <taxon>Bacteria</taxon>
        <taxon>Pseudomonadati</taxon>
        <taxon>Pseudomonadota</taxon>
        <taxon>Alphaproteobacteria</taxon>
        <taxon>Rhodobacterales</taxon>
        <taxon>Paracoccaceae</taxon>
        <taxon>Pseudooceanicola</taxon>
    </lineage>
</organism>
<dbReference type="SMART" id="SM00855">
    <property type="entry name" value="PGAM"/>
    <property type="match status" value="1"/>
</dbReference>
<dbReference type="SUPFAM" id="SSF53254">
    <property type="entry name" value="Phosphoglycerate mutase-like"/>
    <property type="match status" value="1"/>
</dbReference>
<dbReference type="Pfam" id="PF00300">
    <property type="entry name" value="His_Phos_1"/>
    <property type="match status" value="1"/>
</dbReference>
<dbReference type="OrthoDB" id="9810154at2"/>
<evidence type="ECO:0000313" key="3">
    <source>
        <dbReference type="Proteomes" id="UP000231644"/>
    </source>
</evidence>
<dbReference type="RefSeq" id="WP_093453101.1">
    <property type="nucleotide sequence ID" value="NZ_FNZG01000003.1"/>
</dbReference>
<evidence type="ECO:0000313" key="2">
    <source>
        <dbReference type="EMBL" id="SFC47795.1"/>
    </source>
</evidence>
<dbReference type="STRING" id="517719.SAMN05421762_1049"/>
<dbReference type="InterPro" id="IPR013078">
    <property type="entry name" value="His_Pase_superF_clade-1"/>
</dbReference>
<sequence length="170" mass="19056">MVKRLILLRHAKSSWDDPRQTDHDRPLNKRGRRSAKAIGTWLRETGITPDLILCSDARRTQETHERLQIEGELRLRPDLYLASSDRILDVMQQAEGACVMIIGHNPGIGDFAQRLVTAPPPHARFADFPTAATLVVDIPMMDWKAGHFGTSKVVNFITPRELIGQDAAAE</sequence>
<dbReference type="Gene3D" id="3.40.50.1240">
    <property type="entry name" value="Phosphoglycerate mutase-like"/>
    <property type="match status" value="1"/>
</dbReference>
<dbReference type="AlphaFoldDB" id="A0A1I1JHG6"/>
<dbReference type="PANTHER" id="PTHR47623">
    <property type="entry name" value="OS09G0287300 PROTEIN"/>
    <property type="match status" value="1"/>
</dbReference>
<gene>
    <name evidence="2" type="ORF">SAMN05421762_1049</name>
</gene>
<feature type="binding site" evidence="1">
    <location>
        <position position="59"/>
    </location>
    <ligand>
        <name>substrate</name>
    </ligand>
</feature>
<reference evidence="2 3" key="1">
    <citation type="submission" date="2016-10" db="EMBL/GenBank/DDBJ databases">
        <authorList>
            <person name="de Groot N.N."/>
        </authorList>
    </citation>
    <scope>NUCLEOTIDE SEQUENCE [LARGE SCALE GENOMIC DNA]</scope>
    <source>
        <strain evidence="2 3">DSM 29619</strain>
    </source>
</reference>
<dbReference type="InterPro" id="IPR029033">
    <property type="entry name" value="His_PPase_superfam"/>
</dbReference>
<accession>A0A1I1JHG6</accession>
<name>A0A1I1JHG6_9RHOB</name>
<dbReference type="PANTHER" id="PTHR47623:SF1">
    <property type="entry name" value="OS09G0287300 PROTEIN"/>
    <property type="match status" value="1"/>
</dbReference>
<proteinExistence type="predicted"/>
<dbReference type="EMBL" id="FOLX01000001">
    <property type="protein sequence ID" value="SFC47795.1"/>
    <property type="molecule type" value="Genomic_DNA"/>
</dbReference>
<dbReference type="CDD" id="cd07067">
    <property type="entry name" value="HP_PGM_like"/>
    <property type="match status" value="1"/>
</dbReference>